<name>A0ABQ1MDW7_9BACT</name>
<accession>A0ABQ1MDW7</accession>
<evidence type="ECO:0000313" key="1">
    <source>
        <dbReference type="EMBL" id="GGC38552.1"/>
    </source>
</evidence>
<evidence type="ECO:0000313" key="2">
    <source>
        <dbReference type="Proteomes" id="UP000635885"/>
    </source>
</evidence>
<dbReference type="Proteomes" id="UP000635885">
    <property type="component" value="Unassembled WGS sequence"/>
</dbReference>
<sequence length="98" mass="11171">MKKSLVLILTVLLLGSCSIFGPRAEFSKGMSERQFLRQNKDAVISNLEGDFTTYRVNRGETFFVLATFENEKLIKLEERELVPAWMPAQPTNDDGNEE</sequence>
<proteinExistence type="predicted"/>
<keyword evidence="2" id="KW-1185">Reference proteome</keyword>
<reference evidence="2" key="1">
    <citation type="journal article" date="2019" name="Int. J. Syst. Evol. Microbiol.">
        <title>The Global Catalogue of Microorganisms (GCM) 10K type strain sequencing project: providing services to taxonomists for standard genome sequencing and annotation.</title>
        <authorList>
            <consortium name="The Broad Institute Genomics Platform"/>
            <consortium name="The Broad Institute Genome Sequencing Center for Infectious Disease"/>
            <person name="Wu L."/>
            <person name="Ma J."/>
        </authorList>
    </citation>
    <scope>NUCLEOTIDE SEQUENCE [LARGE SCALE GENOMIC DNA]</scope>
    <source>
        <strain evidence="2">CGMCC 1.12479</strain>
    </source>
</reference>
<evidence type="ECO:0008006" key="3">
    <source>
        <dbReference type="Google" id="ProtNLM"/>
    </source>
</evidence>
<dbReference type="PROSITE" id="PS51257">
    <property type="entry name" value="PROKAR_LIPOPROTEIN"/>
    <property type="match status" value="1"/>
</dbReference>
<gene>
    <name evidence="1" type="ORF">GCM10010993_16730</name>
</gene>
<protein>
    <recommendedName>
        <fullName evidence="3">Lipoprotein</fullName>
    </recommendedName>
</protein>
<comment type="caution">
    <text evidence="1">The sequence shown here is derived from an EMBL/GenBank/DDBJ whole genome shotgun (WGS) entry which is preliminary data.</text>
</comment>
<organism evidence="1 2">
    <name type="scientific">Belliella aquatica</name>
    <dbReference type="NCBI Taxonomy" id="1323734"/>
    <lineage>
        <taxon>Bacteria</taxon>
        <taxon>Pseudomonadati</taxon>
        <taxon>Bacteroidota</taxon>
        <taxon>Cytophagia</taxon>
        <taxon>Cytophagales</taxon>
        <taxon>Cyclobacteriaceae</taxon>
        <taxon>Belliella</taxon>
    </lineage>
</organism>
<dbReference type="RefSeq" id="WP_188441721.1">
    <property type="nucleotide sequence ID" value="NZ_BMFD01000005.1"/>
</dbReference>
<dbReference type="EMBL" id="BMFD01000005">
    <property type="protein sequence ID" value="GGC38552.1"/>
    <property type="molecule type" value="Genomic_DNA"/>
</dbReference>